<gene>
    <name evidence="1" type="ORF">L1987_72511</name>
</gene>
<evidence type="ECO:0000313" key="1">
    <source>
        <dbReference type="EMBL" id="KAI3713923.1"/>
    </source>
</evidence>
<name>A0ACB9AVT2_9ASTR</name>
<reference evidence="2" key="1">
    <citation type="journal article" date="2022" name="Mol. Ecol. Resour.">
        <title>The genomes of chicory, endive, great burdock and yacon provide insights into Asteraceae palaeo-polyploidization history and plant inulin production.</title>
        <authorList>
            <person name="Fan W."/>
            <person name="Wang S."/>
            <person name="Wang H."/>
            <person name="Wang A."/>
            <person name="Jiang F."/>
            <person name="Liu H."/>
            <person name="Zhao H."/>
            <person name="Xu D."/>
            <person name="Zhang Y."/>
        </authorList>
    </citation>
    <scope>NUCLEOTIDE SEQUENCE [LARGE SCALE GENOMIC DNA]</scope>
    <source>
        <strain evidence="2">cv. Yunnan</strain>
    </source>
</reference>
<reference evidence="1 2" key="2">
    <citation type="journal article" date="2022" name="Mol. Ecol. Resour.">
        <title>The genomes of chicory, endive, great burdock and yacon provide insights into Asteraceae paleo-polyploidization history and plant inulin production.</title>
        <authorList>
            <person name="Fan W."/>
            <person name="Wang S."/>
            <person name="Wang H."/>
            <person name="Wang A."/>
            <person name="Jiang F."/>
            <person name="Liu H."/>
            <person name="Zhao H."/>
            <person name="Xu D."/>
            <person name="Zhang Y."/>
        </authorList>
    </citation>
    <scope>NUCLEOTIDE SEQUENCE [LARGE SCALE GENOMIC DNA]</scope>
    <source>
        <strain evidence="2">cv. Yunnan</strain>
        <tissue evidence="1">Leaves</tissue>
    </source>
</reference>
<proteinExistence type="predicted"/>
<sequence>MDNHERFVWEQNQVAPIQHEAKEEEEADRDYQSQTQSSGYRDEYSHANLHPHRQIVGTTPTTDDTYGGYIHRYSNLPPPSMMIAPQLQNQQPIAPPDHHRQQAEGAALAYDQAALKFKGSKAKLNFPERVQGHPDLRHTPTNTTTTQPLAATSSQPQNPPSQAIATIYPDLLQYAQILSSDDAQMGYFTSALYPHNTNTADVNMTHQQQYSDYASHQYSPSAAVGSSSMSYDQPNYINDPALSSDLASDPHVNWEEWNDAFDPNKNS</sequence>
<organism evidence="1 2">
    <name type="scientific">Smallanthus sonchifolius</name>
    <dbReference type="NCBI Taxonomy" id="185202"/>
    <lineage>
        <taxon>Eukaryota</taxon>
        <taxon>Viridiplantae</taxon>
        <taxon>Streptophyta</taxon>
        <taxon>Embryophyta</taxon>
        <taxon>Tracheophyta</taxon>
        <taxon>Spermatophyta</taxon>
        <taxon>Magnoliopsida</taxon>
        <taxon>eudicotyledons</taxon>
        <taxon>Gunneridae</taxon>
        <taxon>Pentapetalae</taxon>
        <taxon>asterids</taxon>
        <taxon>campanulids</taxon>
        <taxon>Asterales</taxon>
        <taxon>Asteraceae</taxon>
        <taxon>Asteroideae</taxon>
        <taxon>Heliantheae alliance</taxon>
        <taxon>Millerieae</taxon>
        <taxon>Smallanthus</taxon>
    </lineage>
</organism>
<protein>
    <submittedName>
        <fullName evidence="1">Uncharacterized protein</fullName>
    </submittedName>
</protein>
<evidence type="ECO:0000313" key="2">
    <source>
        <dbReference type="Proteomes" id="UP001056120"/>
    </source>
</evidence>
<keyword evidence="2" id="KW-1185">Reference proteome</keyword>
<comment type="caution">
    <text evidence="1">The sequence shown here is derived from an EMBL/GenBank/DDBJ whole genome shotgun (WGS) entry which is preliminary data.</text>
</comment>
<dbReference type="EMBL" id="CM042041">
    <property type="protein sequence ID" value="KAI3713923.1"/>
    <property type="molecule type" value="Genomic_DNA"/>
</dbReference>
<accession>A0ACB9AVT2</accession>
<dbReference type="Proteomes" id="UP001056120">
    <property type="component" value="Linkage Group LG24"/>
</dbReference>